<comment type="caution">
    <text evidence="2">The sequence shown here is derived from an EMBL/GenBank/DDBJ whole genome shotgun (WGS) entry which is preliminary data.</text>
</comment>
<reference evidence="2 3" key="1">
    <citation type="submission" date="2020-04" db="EMBL/GenBank/DDBJ databases">
        <title>Molecular characterization of pseudomonads from Agaricus bisporus reveal novel blotch 2 pathogens in Western Europe.</title>
        <authorList>
            <person name="Taparia T."/>
            <person name="Krijger M."/>
            <person name="Haynes E."/>
            <person name="Elpinstone J.G."/>
            <person name="Noble R."/>
            <person name="Van Der Wolf J."/>
        </authorList>
    </citation>
    <scope>NUCLEOTIDE SEQUENCE [LARGE SCALE GENOMIC DNA]</scope>
    <source>
        <strain evidence="2 3">IPO3753</strain>
    </source>
</reference>
<proteinExistence type="predicted"/>
<dbReference type="Proteomes" id="UP001224477">
    <property type="component" value="Unassembled WGS sequence"/>
</dbReference>
<reference evidence="1 4" key="2">
    <citation type="journal article" date="2023" name="Microbiol. Resour. Announc.">
        <title>Whole-genome sequence of Pseudomonas yamanorum OLsAu1 isolated from the edible ectomycorrhizal mushroom Lactarius sp. section Deliciosi.</title>
        <authorList>
            <person name="Ramirez-Mendoza R."/>
            <person name="Angeles-Argaiz R.E."/>
            <person name="Hernandez-Oaxaca D."/>
            <person name="Aguirre-Beltran L."/>
            <person name="Almaraz-Suarez J."/>
            <person name="Perez-Moreno J."/>
        </authorList>
    </citation>
    <scope>NUCLEOTIDE SEQUENCE [LARGE SCALE GENOMIC DNA]</scope>
    <source>
        <strain evidence="1 4">OLsAu1</strain>
    </source>
</reference>
<evidence type="ECO:0000313" key="3">
    <source>
        <dbReference type="Proteomes" id="UP000546584"/>
    </source>
</evidence>
<accession>A0A1H2E8V9</accession>
<name>A0A143GI43_9PSED</name>
<evidence type="ECO:0000313" key="4">
    <source>
        <dbReference type="Proteomes" id="UP001224477"/>
    </source>
</evidence>
<dbReference type="KEGG" id="pym:AK972_3165"/>
<dbReference type="Proteomes" id="UP000546584">
    <property type="component" value="Unassembled WGS sequence"/>
</dbReference>
<evidence type="ECO:0000313" key="1">
    <source>
        <dbReference type="EMBL" id="MDR0189367.1"/>
    </source>
</evidence>
<dbReference type="AlphaFoldDB" id="A0A143GI43"/>
<dbReference type="RefSeq" id="WP_010171564.1">
    <property type="nucleotide sequence ID" value="NZ_CP012400.2"/>
</dbReference>
<protein>
    <recommendedName>
        <fullName evidence="5">Lipoprotein</fullName>
    </recommendedName>
</protein>
<dbReference type="PROSITE" id="PS51257">
    <property type="entry name" value="PROKAR_LIPOPROTEIN"/>
    <property type="match status" value="1"/>
</dbReference>
<sequence>MLRRITLLIPLLIMLSMSGCIIFPHGGGGWHDHRYYDGGPGYYHR</sequence>
<organism evidence="2 3">
    <name type="scientific">Pseudomonas yamanorum</name>
    <dbReference type="NCBI Taxonomy" id="515393"/>
    <lineage>
        <taxon>Bacteria</taxon>
        <taxon>Pseudomonadati</taxon>
        <taxon>Pseudomonadota</taxon>
        <taxon>Gammaproteobacteria</taxon>
        <taxon>Pseudomonadales</taxon>
        <taxon>Pseudomonadaceae</taxon>
        <taxon>Pseudomonas</taxon>
    </lineage>
</organism>
<dbReference type="EMBL" id="JACAQR010000029">
    <property type="protein sequence ID" value="NWD44226.1"/>
    <property type="molecule type" value="Genomic_DNA"/>
</dbReference>
<dbReference type="GeneID" id="93517073"/>
<evidence type="ECO:0008006" key="5">
    <source>
        <dbReference type="Google" id="ProtNLM"/>
    </source>
</evidence>
<gene>
    <name evidence="2" type="ORF">HX826_20320</name>
    <name evidence="1" type="ORF">RCO22_10490</name>
</gene>
<dbReference type="EMBL" id="JAVGXC010000008">
    <property type="protein sequence ID" value="MDR0189367.1"/>
    <property type="molecule type" value="Genomic_DNA"/>
</dbReference>
<accession>A0A143GI43</accession>
<evidence type="ECO:0000313" key="2">
    <source>
        <dbReference type="EMBL" id="NWD44226.1"/>
    </source>
</evidence>
<keyword evidence="4" id="KW-1185">Reference proteome</keyword>